<evidence type="ECO:0000313" key="5">
    <source>
        <dbReference type="Proteomes" id="UP000182466"/>
    </source>
</evidence>
<comment type="subcellular location">
    <subcellularLocation>
        <location evidence="1">Cell inner membrane</location>
        <topology evidence="1">Multi-pass membrane protein</topology>
    </subcellularLocation>
</comment>
<proteinExistence type="predicted"/>
<dbReference type="AlphaFoldDB" id="A0A1I7E6D0"/>
<feature type="transmembrane region" description="Helical" evidence="2">
    <location>
        <begin position="21"/>
        <end position="39"/>
    </location>
</feature>
<feature type="transmembrane region" description="Helical" evidence="2">
    <location>
        <begin position="54"/>
        <end position="73"/>
    </location>
</feature>
<keyword evidence="1" id="KW-0813">Transport</keyword>
<keyword evidence="5" id="KW-1185">Reference proteome</keyword>
<dbReference type="Pfam" id="PF06808">
    <property type="entry name" value="DctM"/>
    <property type="match status" value="1"/>
</dbReference>
<feature type="transmembrane region" description="Helical" evidence="2">
    <location>
        <begin position="305"/>
        <end position="325"/>
    </location>
</feature>
<feature type="transmembrane region" description="Helical" evidence="2">
    <location>
        <begin position="136"/>
        <end position="157"/>
    </location>
</feature>
<feature type="transmembrane region" description="Helical" evidence="2">
    <location>
        <begin position="177"/>
        <end position="198"/>
    </location>
</feature>
<dbReference type="GO" id="GO:0022857">
    <property type="term" value="F:transmembrane transporter activity"/>
    <property type="evidence" value="ECO:0007669"/>
    <property type="project" value="UniProtKB-UniRule"/>
</dbReference>
<feature type="transmembrane region" description="Helical" evidence="2">
    <location>
        <begin position="448"/>
        <end position="474"/>
    </location>
</feature>
<dbReference type="PANTHER" id="PTHR43849:SF2">
    <property type="entry name" value="BLL3936 PROTEIN"/>
    <property type="match status" value="1"/>
</dbReference>
<dbReference type="InterPro" id="IPR010656">
    <property type="entry name" value="DctM"/>
</dbReference>
<keyword evidence="2" id="KW-1133">Transmembrane helix</keyword>
<dbReference type="EMBL" id="FPAW01000046">
    <property type="protein sequence ID" value="SFU19465.1"/>
    <property type="molecule type" value="Genomic_DNA"/>
</dbReference>
<feature type="transmembrane region" description="Helical" evidence="2">
    <location>
        <begin position="113"/>
        <end position="131"/>
    </location>
</feature>
<organism evidence="4 5">
    <name type="scientific">Sedimentitalea nanhaiensis</name>
    <dbReference type="NCBI Taxonomy" id="999627"/>
    <lineage>
        <taxon>Bacteria</taxon>
        <taxon>Pseudomonadati</taxon>
        <taxon>Pseudomonadota</taxon>
        <taxon>Alphaproteobacteria</taxon>
        <taxon>Rhodobacterales</taxon>
        <taxon>Paracoccaceae</taxon>
        <taxon>Sedimentitalea</taxon>
    </lineage>
</organism>
<feature type="transmembrane region" description="Helical" evidence="2">
    <location>
        <begin position="594"/>
        <end position="627"/>
    </location>
</feature>
<evidence type="ECO:0000256" key="2">
    <source>
        <dbReference type="SAM" id="Phobius"/>
    </source>
</evidence>
<dbReference type="eggNOG" id="COG4666">
    <property type="taxonomic scope" value="Bacteria"/>
</dbReference>
<feature type="transmembrane region" description="Helical" evidence="2">
    <location>
        <begin position="560"/>
        <end position="582"/>
    </location>
</feature>
<feature type="transmembrane region" description="Helical" evidence="2">
    <location>
        <begin position="80"/>
        <end position="101"/>
    </location>
</feature>
<keyword evidence="1" id="KW-1003">Cell membrane</keyword>
<dbReference type="PANTHER" id="PTHR43849">
    <property type="entry name" value="BLL3936 PROTEIN"/>
    <property type="match status" value="1"/>
</dbReference>
<dbReference type="InterPro" id="IPR011853">
    <property type="entry name" value="TRAP_DctM-Dct_fused"/>
</dbReference>
<sequence>MTTPAHPAPASPDALSRSLTWLGAALAVGLVAVSLGWVLDVPGKFGVALFQEQPLAVALGLALALAGIALSVDGPVWRRATLGLVVGLGLLAALGVIAWRFPQLQVLSMMRPTWLVLISFAVIGGVLLFVWRQLGLAIVVIVLVFSALAIWGGFLGLPTTQADRWAVYMLADPNSILGLPLRVAVQIVIPFILFGELLRLSGGGDYMTRLSLALFGRYRGGSAKAAVGASALFGTISGNAVSNVAGTGIVTIPLMKRTGLPPETAAALEAAASTGGQLLPPVMGAAAFVMADFLQIPYFEVAKAAALPAILYFTALFMQVDRIAARRGIAGLHTEDLPSLGRAIRDGAHFFVPFIVMFAVLFFNQTRPELAALAAVLSLAAVAMLRPYEGRRLTPEQLIVAMIAAGRAAAPLLLITAAAGMIIGLVSLTGLGFSVAADAIAVSGGNKLMLLLLVAVISIVFGMGMPTVAVYVVLATLLAPALTEVGLSGLQAHLFILYFGMMSMLTPPVALASITAARIAQSGVWRTCFCAVGLAWVAYIVPILFAFSPALLLQGPLIETALAAITALVGTAAVAIGSAGFLRGLLSWPRRAGFCLSGAALLLPATLGDWAAACNVIAALVLAALFFYRSRPCGDDPTNLTTNEGTQK</sequence>
<keyword evidence="2" id="KW-0812">Transmembrane</keyword>
<evidence type="ECO:0000256" key="1">
    <source>
        <dbReference type="RuleBase" id="RU369079"/>
    </source>
</evidence>
<feature type="transmembrane region" description="Helical" evidence="2">
    <location>
        <begin position="370"/>
        <end position="386"/>
    </location>
</feature>
<dbReference type="STRING" id="999627.SAMN05216236_14622"/>
<name>A0A1I7E6D0_9RHOB</name>
<feature type="transmembrane region" description="Helical" evidence="2">
    <location>
        <begin position="528"/>
        <end position="548"/>
    </location>
</feature>
<comment type="function">
    <text evidence="1">Part of the tripartite ATP-independent periplasmic (TRAP) transport system.</text>
</comment>
<accession>A0A1I7E6D0</accession>
<keyword evidence="2" id="KW-0472">Membrane</keyword>
<dbReference type="RefSeq" id="WP_161631386.1">
    <property type="nucleotide sequence ID" value="NZ_FPAW01000046.1"/>
</dbReference>
<evidence type="ECO:0000259" key="3">
    <source>
        <dbReference type="Pfam" id="PF06808"/>
    </source>
</evidence>
<feature type="transmembrane region" description="Helical" evidence="2">
    <location>
        <begin position="346"/>
        <end position="364"/>
    </location>
</feature>
<feature type="domain" description="TRAP C4-dicarboxylate transport system permease DctM subunit" evidence="3">
    <location>
        <begin position="128"/>
        <end position="553"/>
    </location>
</feature>
<feature type="transmembrane region" description="Helical" evidence="2">
    <location>
        <begin position="494"/>
        <end position="516"/>
    </location>
</feature>
<dbReference type="GO" id="GO:0005886">
    <property type="term" value="C:plasma membrane"/>
    <property type="evidence" value="ECO:0007669"/>
    <property type="project" value="UniProtKB-SubCell"/>
</dbReference>
<reference evidence="4 5" key="1">
    <citation type="submission" date="2016-10" db="EMBL/GenBank/DDBJ databases">
        <authorList>
            <person name="de Groot N.N."/>
        </authorList>
    </citation>
    <scope>NUCLEOTIDE SEQUENCE [LARGE SCALE GENOMIC DNA]</scope>
    <source>
        <strain evidence="4 5">CGMCC 1.10959</strain>
    </source>
</reference>
<gene>
    <name evidence="4" type="ORF">SAMN05216236_14622</name>
</gene>
<evidence type="ECO:0000313" key="4">
    <source>
        <dbReference type="EMBL" id="SFU19465.1"/>
    </source>
</evidence>
<protein>
    <submittedName>
        <fullName evidence="4">TRAP transporter, 4TM/12TM fusion protein</fullName>
    </submittedName>
</protein>
<keyword evidence="1" id="KW-0997">Cell inner membrane</keyword>
<dbReference type="Proteomes" id="UP000182466">
    <property type="component" value="Unassembled WGS sequence"/>
</dbReference>
<dbReference type="NCBIfam" id="TIGR02123">
    <property type="entry name" value="TRAP_fused"/>
    <property type="match status" value="1"/>
</dbReference>